<dbReference type="InterPro" id="IPR042099">
    <property type="entry name" value="ANL_N_sf"/>
</dbReference>
<evidence type="ECO:0000259" key="11">
    <source>
        <dbReference type="Pfam" id="PF13193"/>
    </source>
</evidence>
<evidence type="ECO:0000313" key="12">
    <source>
        <dbReference type="EMBL" id="SOQ49896.1"/>
    </source>
</evidence>
<dbReference type="PROSITE" id="PS00455">
    <property type="entry name" value="AMP_BINDING"/>
    <property type="match status" value="1"/>
</dbReference>
<organism evidence="12">
    <name type="scientific">Spodoptera frugiperda</name>
    <name type="common">Fall armyworm</name>
    <dbReference type="NCBI Taxonomy" id="7108"/>
    <lineage>
        <taxon>Eukaryota</taxon>
        <taxon>Metazoa</taxon>
        <taxon>Ecdysozoa</taxon>
        <taxon>Arthropoda</taxon>
        <taxon>Hexapoda</taxon>
        <taxon>Insecta</taxon>
        <taxon>Pterygota</taxon>
        <taxon>Neoptera</taxon>
        <taxon>Endopterygota</taxon>
        <taxon>Lepidoptera</taxon>
        <taxon>Glossata</taxon>
        <taxon>Ditrysia</taxon>
        <taxon>Noctuoidea</taxon>
        <taxon>Noctuidae</taxon>
        <taxon>Amphipyrinae</taxon>
        <taxon>Spodoptera</taxon>
    </lineage>
</organism>
<keyword evidence="4" id="KW-0560">Oxidoreductase</keyword>
<keyword evidence="4" id="KW-0503">Monooxygenase</keyword>
<dbReference type="InterPro" id="IPR045851">
    <property type="entry name" value="AMP-bd_C_sf"/>
</dbReference>
<dbReference type="Gene3D" id="3.30.300.30">
    <property type="match status" value="1"/>
</dbReference>
<comment type="function">
    <text evidence="5">Acyl-CoA synthases catalyze the initial reaction in fatty acid metabolism, by forming a thioester with CoA. Has some preference toward medium-chain substrates. Plays a role in adipocyte differentiation.</text>
</comment>
<dbReference type="SUPFAM" id="SSF48264">
    <property type="entry name" value="Cytochrome P450"/>
    <property type="match status" value="1"/>
</dbReference>
<dbReference type="GO" id="GO:0031956">
    <property type="term" value="F:medium-chain fatty acid-CoA ligase activity"/>
    <property type="evidence" value="ECO:0007669"/>
    <property type="project" value="UniProtKB-EC"/>
</dbReference>
<name>A0A2H1WAB7_SPOFR</name>
<dbReference type="GO" id="GO:0006631">
    <property type="term" value="P:fatty acid metabolic process"/>
    <property type="evidence" value="ECO:0007669"/>
    <property type="project" value="TreeGrafter"/>
</dbReference>
<reference evidence="12" key="1">
    <citation type="submission" date="2016-07" db="EMBL/GenBank/DDBJ databases">
        <authorList>
            <person name="Bretaudeau A."/>
        </authorList>
    </citation>
    <scope>NUCLEOTIDE SEQUENCE</scope>
    <source>
        <strain evidence="12">Rice</strain>
        <tissue evidence="12">Whole body</tissue>
    </source>
</reference>
<evidence type="ECO:0000256" key="2">
    <source>
        <dbReference type="ARBA" id="ARBA00010617"/>
    </source>
</evidence>
<gene>
    <name evidence="12" type="ORF">SFRICE_018932</name>
</gene>
<dbReference type="Gene3D" id="1.10.630.10">
    <property type="entry name" value="Cytochrome P450"/>
    <property type="match status" value="1"/>
</dbReference>
<dbReference type="GO" id="GO:0016705">
    <property type="term" value="F:oxidoreductase activity, acting on paired donors, with incorporation or reduction of molecular oxygen"/>
    <property type="evidence" value="ECO:0007669"/>
    <property type="project" value="InterPro"/>
</dbReference>
<comment type="catalytic activity">
    <reaction evidence="9">
        <text>a medium-chain fatty acid + ATP + CoA = a medium-chain fatty acyl-CoA + AMP + diphosphate</text>
        <dbReference type="Rhea" id="RHEA:48340"/>
        <dbReference type="ChEBI" id="CHEBI:30616"/>
        <dbReference type="ChEBI" id="CHEBI:33019"/>
        <dbReference type="ChEBI" id="CHEBI:57287"/>
        <dbReference type="ChEBI" id="CHEBI:59558"/>
        <dbReference type="ChEBI" id="CHEBI:90546"/>
        <dbReference type="ChEBI" id="CHEBI:456215"/>
        <dbReference type="EC" id="6.2.1.2"/>
    </reaction>
</comment>
<dbReference type="InterPro" id="IPR001128">
    <property type="entry name" value="Cyt_P450"/>
</dbReference>
<sequence>MVSLRAGPFAPKYGSLPYYISEADSLGCALRAQGLQKGDTVGVWSHNSAAWIVAVVAAARAGLISVLINPAYEKKELSFCIKKTGMKSLLIGDALPRRNYYDALSQLIPELQNSGPGSWKSSEFPTLNSIINAGRDKLAGTIQYDSLLTGSGSQISQYGGEVRSSDGSIIHFTSGTTGDPKAALDSHMGVVNNTYFVGKRNLLDQGHHSICVQVPLFHALGSIVTILGGLRHGSSLVLAGAIYNVDDNIKALFAEKCSVIMGTPTMYVDMLAKIRTMGDIPSKLRVALAAGAPCSPQLIRDMQKYLKTETVKGLYGMTETTACIFQSIPGDSIDVVAETVGYIQDHVEAKVVDEKGNTVPFGSPGELVVRGYNIMIGYWDDPAKTRQALSEDGWLNTGDKFTISEDGYGRIVGRLKDIIVRGGENIAPKEIEDLLITHPDIEDCQVIGIPDERLGEELCAVLRVREGASVTVDDVRRHCDGHIARFKIPRVLKTIEEFPKTASGKIQKYRLKEMVESGKFGRLLNKIRGPKQTFLFGNFFDIFISPGGCVYKISTISHTHDTQTRNNNSWTTQRVAPCGNRPRYTLHGSRLPSHRVNSASARMEPLDRNILFNKQIEWRQKYGPIWKLCAFNYRTVYVYKPEDIEVSMGGGDCLPSGDTSARLPAGEKWHHRRKMLTPAFHFQILKKFFPTFCEHSQELVNNLEKELYKDKTDLFPIISKATLGLICETSMGTSTGEDNNIESFKNKYFKPLHTVAWTMMYRITRIWLYTDTLFQFTNVARIQKAALKNLNKFTTQIIQDRREYRKNNNITGYYVHDEDDSYGKKGKLAMLDLLLDEEAKGRIDEAGITEEVDTFMFERSEKVVIVGMEPLTNGPAPRGAPEARIQRFVGTSNWVG</sequence>
<dbReference type="GO" id="GO:0005506">
    <property type="term" value="F:iron ion binding"/>
    <property type="evidence" value="ECO:0007669"/>
    <property type="project" value="InterPro"/>
</dbReference>
<evidence type="ECO:0000259" key="10">
    <source>
        <dbReference type="Pfam" id="PF00501"/>
    </source>
</evidence>
<evidence type="ECO:0000256" key="3">
    <source>
        <dbReference type="ARBA" id="ARBA00022598"/>
    </source>
</evidence>
<dbReference type="Pfam" id="PF13193">
    <property type="entry name" value="AMP-binding_C"/>
    <property type="match status" value="1"/>
</dbReference>
<dbReference type="InterPro" id="IPR025110">
    <property type="entry name" value="AMP-bd_C"/>
</dbReference>
<comment type="similarity">
    <text evidence="2">Belongs to the cytochrome P450 family.</text>
</comment>
<dbReference type="GO" id="GO:0004497">
    <property type="term" value="F:monooxygenase activity"/>
    <property type="evidence" value="ECO:0007669"/>
    <property type="project" value="UniProtKB-KW"/>
</dbReference>
<evidence type="ECO:0000256" key="6">
    <source>
        <dbReference type="ARBA" id="ARBA00039009"/>
    </source>
</evidence>
<feature type="domain" description="AMP-dependent synthetase/ligase" evidence="10">
    <location>
        <begin position="22"/>
        <end position="379"/>
    </location>
</feature>
<dbReference type="InterPro" id="IPR020845">
    <property type="entry name" value="AMP-binding_CS"/>
</dbReference>
<evidence type="ECO:0000256" key="5">
    <source>
        <dbReference type="ARBA" id="ARBA00037247"/>
    </source>
</evidence>
<dbReference type="PANTHER" id="PTHR43201">
    <property type="entry name" value="ACYL-COA SYNTHETASE"/>
    <property type="match status" value="1"/>
</dbReference>
<dbReference type="PANTHER" id="PTHR43201:SF5">
    <property type="entry name" value="MEDIUM-CHAIN ACYL-COA LIGASE ACSF2, MITOCHONDRIAL"/>
    <property type="match status" value="1"/>
</dbReference>
<protein>
    <recommendedName>
        <fullName evidence="7">Medium-chain acyl-CoA ligase ACSF2, mitochondrial</fullName>
        <ecNumber evidence="6">6.2.1.2</ecNumber>
    </recommendedName>
</protein>
<comment type="similarity">
    <text evidence="1">Belongs to the ATP-dependent AMP-binding enzyme family.</text>
</comment>
<dbReference type="GO" id="GO:0020037">
    <property type="term" value="F:heme binding"/>
    <property type="evidence" value="ECO:0007669"/>
    <property type="project" value="InterPro"/>
</dbReference>
<dbReference type="EC" id="6.2.1.2" evidence="6"/>
<dbReference type="InterPro" id="IPR036396">
    <property type="entry name" value="Cyt_P450_sf"/>
</dbReference>
<comment type="catalytic activity">
    <reaction evidence="8">
        <text>octanoate + ATP + CoA = octanoyl-CoA + AMP + diphosphate</text>
        <dbReference type="Rhea" id="RHEA:33631"/>
        <dbReference type="ChEBI" id="CHEBI:25646"/>
        <dbReference type="ChEBI" id="CHEBI:30616"/>
        <dbReference type="ChEBI" id="CHEBI:33019"/>
        <dbReference type="ChEBI" id="CHEBI:57287"/>
        <dbReference type="ChEBI" id="CHEBI:57386"/>
        <dbReference type="ChEBI" id="CHEBI:456215"/>
    </reaction>
</comment>
<dbReference type="InterPro" id="IPR000873">
    <property type="entry name" value="AMP-dep_synth/lig_dom"/>
</dbReference>
<evidence type="ECO:0000256" key="7">
    <source>
        <dbReference type="ARBA" id="ARBA00039638"/>
    </source>
</evidence>
<dbReference type="Pfam" id="PF00067">
    <property type="entry name" value="p450"/>
    <property type="match status" value="1"/>
</dbReference>
<dbReference type="Gene3D" id="3.40.50.12780">
    <property type="entry name" value="N-terminal domain of ligase-like"/>
    <property type="match status" value="1"/>
</dbReference>
<dbReference type="SUPFAM" id="SSF56801">
    <property type="entry name" value="Acetyl-CoA synthetase-like"/>
    <property type="match status" value="1"/>
</dbReference>
<feature type="domain" description="AMP-binding enzyme C-terminal" evidence="11">
    <location>
        <begin position="430"/>
        <end position="505"/>
    </location>
</feature>
<keyword evidence="3" id="KW-0436">Ligase</keyword>
<dbReference type="AlphaFoldDB" id="A0A2H1WAB7"/>
<evidence type="ECO:0000256" key="8">
    <source>
        <dbReference type="ARBA" id="ARBA00047319"/>
    </source>
</evidence>
<dbReference type="FunFam" id="3.30.300.30:FF:000008">
    <property type="entry name" value="2,3-dihydroxybenzoate-AMP ligase"/>
    <property type="match status" value="1"/>
</dbReference>
<proteinExistence type="inferred from homology"/>
<accession>A0A2H1WAB7</accession>
<evidence type="ECO:0000256" key="9">
    <source>
        <dbReference type="ARBA" id="ARBA00048277"/>
    </source>
</evidence>
<dbReference type="Pfam" id="PF00501">
    <property type="entry name" value="AMP-binding"/>
    <property type="match status" value="1"/>
</dbReference>
<dbReference type="EMBL" id="ODYU01007267">
    <property type="protein sequence ID" value="SOQ49896.1"/>
    <property type="molecule type" value="Genomic_DNA"/>
</dbReference>
<evidence type="ECO:0000256" key="1">
    <source>
        <dbReference type="ARBA" id="ARBA00006432"/>
    </source>
</evidence>
<evidence type="ECO:0000256" key="4">
    <source>
        <dbReference type="ARBA" id="ARBA00023033"/>
    </source>
</evidence>